<gene>
    <name evidence="2" type="ORF">FR943_02235</name>
</gene>
<accession>A0ABS6KGI4</accession>
<feature type="chain" id="PRO_5045954165" evidence="1">
    <location>
        <begin position="25"/>
        <end position="238"/>
    </location>
</feature>
<evidence type="ECO:0000313" key="2">
    <source>
        <dbReference type="EMBL" id="MBU9762672.1"/>
    </source>
</evidence>
<organism evidence="2 3">
    <name type="scientific">[Mycobacterium] fortunisiensis</name>
    <dbReference type="NCBI Taxonomy" id="2600579"/>
    <lineage>
        <taxon>Bacteria</taxon>
        <taxon>Bacillati</taxon>
        <taxon>Actinomycetota</taxon>
        <taxon>Actinomycetes</taxon>
        <taxon>Mycobacteriales</taxon>
        <taxon>Mycobacteriaceae</taxon>
        <taxon>Mycolicibacterium</taxon>
    </lineage>
</organism>
<feature type="signal peptide" evidence="1">
    <location>
        <begin position="1"/>
        <end position="24"/>
    </location>
</feature>
<reference evidence="2 3" key="1">
    <citation type="journal article" date="2021" name="Sci. Rep.">
        <title>Phenotypic and genomic hallmarks of a novel, potentially pathogenic rapidly growing Mycobacterium species related to the Mycobacterium fortuitum complex.</title>
        <authorList>
            <person name="Gharbi R."/>
            <person name="Khanna V."/>
            <person name="Frigui W."/>
            <person name="Mhenni B."/>
            <person name="Brosch R."/>
            <person name="Mardassi H."/>
        </authorList>
    </citation>
    <scope>NUCLEOTIDE SEQUENCE [LARGE SCALE GENOMIC DNA]</scope>
    <source>
        <strain evidence="2 3">TNTM28</strain>
    </source>
</reference>
<comment type="caution">
    <text evidence="2">The sequence shown here is derived from an EMBL/GenBank/DDBJ whole genome shotgun (WGS) entry which is preliminary data.</text>
</comment>
<protein>
    <submittedName>
        <fullName evidence="2">Uncharacterized protein</fullName>
    </submittedName>
</protein>
<evidence type="ECO:0000256" key="1">
    <source>
        <dbReference type="SAM" id="SignalP"/>
    </source>
</evidence>
<keyword evidence="3" id="KW-1185">Reference proteome</keyword>
<evidence type="ECO:0000313" key="3">
    <source>
        <dbReference type="Proteomes" id="UP000812982"/>
    </source>
</evidence>
<keyword evidence="1" id="KW-0732">Signal</keyword>
<name>A0ABS6KGI4_9MYCO</name>
<proteinExistence type="predicted"/>
<dbReference type="Proteomes" id="UP000812982">
    <property type="component" value="Unassembled WGS sequence"/>
</dbReference>
<dbReference type="PROSITE" id="PS51257">
    <property type="entry name" value="PROKAR_LIPOPROTEIN"/>
    <property type="match status" value="1"/>
</dbReference>
<dbReference type="EMBL" id="VOMB01000002">
    <property type="protein sequence ID" value="MBU9762672.1"/>
    <property type="molecule type" value="Genomic_DNA"/>
</dbReference>
<sequence length="238" mass="25076">MWAWWRRAAAAVTAVMLTGCGSTAAVPVSSPPPASEAFAFQPLWPFAAQHEADDWLNDGAPAGHSPWHADAKATALFFTQNYLGFAEIDQATTVDEQAREAWIGVGYSIPEVNSATAATIHLARFGPRPEAPWEVVGTRDAVLTLDAPPYGSTVGPVIDAGGTITGVDESLHLQVRQLTQPEVLGEDCCLPAGGQARPWSARVTMTTPPQPGALTLVVSTGGHVANVERFAVTGLRAQ</sequence>
<dbReference type="RefSeq" id="WP_217154639.1">
    <property type="nucleotide sequence ID" value="NZ_VOMB01000002.1"/>
</dbReference>